<proteinExistence type="predicted"/>
<reference evidence="1" key="1">
    <citation type="submission" date="2014-12" db="EMBL/GenBank/DDBJ databases">
        <title>Insight into the proteome of Arion vulgaris.</title>
        <authorList>
            <person name="Aradska J."/>
            <person name="Bulat T."/>
            <person name="Smidak R."/>
            <person name="Sarate P."/>
            <person name="Gangsoo J."/>
            <person name="Sialana F."/>
            <person name="Bilban M."/>
            <person name="Lubec G."/>
        </authorList>
    </citation>
    <scope>NUCLEOTIDE SEQUENCE</scope>
    <source>
        <tissue evidence="1">Skin</tissue>
    </source>
</reference>
<name>A0A0B7A8F4_9EUPU</name>
<organism evidence="1">
    <name type="scientific">Arion vulgaris</name>
    <dbReference type="NCBI Taxonomy" id="1028688"/>
    <lineage>
        <taxon>Eukaryota</taxon>
        <taxon>Metazoa</taxon>
        <taxon>Spiralia</taxon>
        <taxon>Lophotrochozoa</taxon>
        <taxon>Mollusca</taxon>
        <taxon>Gastropoda</taxon>
        <taxon>Heterobranchia</taxon>
        <taxon>Euthyneura</taxon>
        <taxon>Panpulmonata</taxon>
        <taxon>Eupulmonata</taxon>
        <taxon>Stylommatophora</taxon>
        <taxon>Helicina</taxon>
        <taxon>Arionoidea</taxon>
        <taxon>Arionidae</taxon>
        <taxon>Arion</taxon>
    </lineage>
</organism>
<protein>
    <submittedName>
        <fullName evidence="1">Uncharacterized protein</fullName>
    </submittedName>
</protein>
<dbReference type="AlphaFoldDB" id="A0A0B7A8F4"/>
<accession>A0A0B7A8F4</accession>
<gene>
    <name evidence="1" type="primary">ORF99329</name>
</gene>
<dbReference type="EMBL" id="HACG01029421">
    <property type="protein sequence ID" value="CEK76286.1"/>
    <property type="molecule type" value="Transcribed_RNA"/>
</dbReference>
<evidence type="ECO:0000313" key="1">
    <source>
        <dbReference type="EMBL" id="CEK76286.1"/>
    </source>
</evidence>
<sequence length="54" mass="6173">MIQLSLLDFKHNLIWKIYKKKYYRGVGLTFSVSEKIAKTCNAVDTAGPVVKKEV</sequence>